<dbReference type="InterPro" id="IPR041677">
    <property type="entry name" value="DNA2/NAM7_AAA_11"/>
</dbReference>
<dbReference type="KEGG" id="sapo:SAPIO_CDS9976"/>
<dbReference type="OrthoDB" id="6513042at2759"/>
<dbReference type="Proteomes" id="UP000028545">
    <property type="component" value="Unassembled WGS sequence"/>
</dbReference>
<evidence type="ECO:0000256" key="6">
    <source>
        <dbReference type="ARBA" id="ARBA00022840"/>
    </source>
</evidence>
<accession>A0A084FW34</accession>
<feature type="compositionally biased region" description="Pro residues" evidence="9">
    <location>
        <begin position="1993"/>
        <end position="2004"/>
    </location>
</feature>
<dbReference type="InterPro" id="IPR041679">
    <property type="entry name" value="DNA2/NAM7-like_C"/>
</dbReference>
<evidence type="ECO:0000256" key="4">
    <source>
        <dbReference type="ARBA" id="ARBA00022801"/>
    </source>
</evidence>
<evidence type="ECO:0000256" key="3">
    <source>
        <dbReference type="ARBA" id="ARBA00022741"/>
    </source>
</evidence>
<gene>
    <name evidence="14" type="ORF">SAPIO_CDS9976</name>
</gene>
<keyword evidence="4" id="KW-0378">Hydrolase</keyword>
<dbReference type="FunFam" id="3.40.50.300:FF:000326">
    <property type="entry name" value="P-loop containing nucleoside triphosphate hydrolase"/>
    <property type="match status" value="1"/>
</dbReference>
<dbReference type="PANTHER" id="PTHR10887:SF495">
    <property type="entry name" value="HELICASE SENATAXIN ISOFORM X1-RELATED"/>
    <property type="match status" value="1"/>
</dbReference>
<evidence type="ECO:0000313" key="14">
    <source>
        <dbReference type="EMBL" id="KEZ39296.1"/>
    </source>
</evidence>
<feature type="compositionally biased region" description="Polar residues" evidence="9">
    <location>
        <begin position="1969"/>
        <end position="1978"/>
    </location>
</feature>
<evidence type="ECO:0000259" key="10">
    <source>
        <dbReference type="Pfam" id="PF12726"/>
    </source>
</evidence>
<feature type="compositionally biased region" description="Pro residues" evidence="9">
    <location>
        <begin position="2021"/>
        <end position="2036"/>
    </location>
</feature>
<dbReference type="PANTHER" id="PTHR10887">
    <property type="entry name" value="DNA2/NAM7 HELICASE FAMILY"/>
    <property type="match status" value="1"/>
</dbReference>
<comment type="similarity">
    <text evidence="2">Belongs to the DNA2/NAM7 helicase family.</text>
</comment>
<comment type="subcellular location">
    <subcellularLocation>
        <location evidence="1">Nucleus</location>
    </subcellularLocation>
</comment>
<dbReference type="InterPro" id="IPR045055">
    <property type="entry name" value="DNA2/NAM7-like"/>
</dbReference>
<dbReference type="GO" id="GO:0005694">
    <property type="term" value="C:chromosome"/>
    <property type="evidence" value="ECO:0007669"/>
    <property type="project" value="UniProtKB-ARBA"/>
</dbReference>
<dbReference type="FunFam" id="3.40.50.300:FF:001152">
    <property type="entry name" value="tRNA-splicing endonuclease, putative"/>
    <property type="match status" value="1"/>
</dbReference>
<dbReference type="Pfam" id="PF12726">
    <property type="entry name" value="SEN1_N"/>
    <property type="match status" value="1"/>
</dbReference>
<dbReference type="InterPro" id="IPR056474">
    <property type="entry name" value="SEN1_barrel"/>
</dbReference>
<dbReference type="Pfam" id="PF13086">
    <property type="entry name" value="AAA_11"/>
    <property type="match status" value="1"/>
</dbReference>
<feature type="domain" description="DNA2/NAM7 helicase-like C-terminal" evidence="12">
    <location>
        <begin position="1612"/>
        <end position="1808"/>
    </location>
</feature>
<feature type="region of interest" description="Disordered" evidence="9">
    <location>
        <begin position="1033"/>
        <end position="1055"/>
    </location>
</feature>
<dbReference type="Pfam" id="PF13087">
    <property type="entry name" value="AAA_12"/>
    <property type="match status" value="1"/>
</dbReference>
<evidence type="ECO:0000259" key="11">
    <source>
        <dbReference type="Pfam" id="PF13086"/>
    </source>
</evidence>
<evidence type="ECO:0000256" key="2">
    <source>
        <dbReference type="ARBA" id="ARBA00007913"/>
    </source>
</evidence>
<feature type="compositionally biased region" description="Pro residues" evidence="9">
    <location>
        <begin position="2056"/>
        <end position="2069"/>
    </location>
</feature>
<feature type="compositionally biased region" description="Polar residues" evidence="9">
    <location>
        <begin position="1880"/>
        <end position="1903"/>
    </location>
</feature>
<feature type="region of interest" description="Disordered" evidence="9">
    <location>
        <begin position="1850"/>
        <end position="1906"/>
    </location>
</feature>
<dbReference type="GO" id="GO:0016787">
    <property type="term" value="F:hydrolase activity"/>
    <property type="evidence" value="ECO:0007669"/>
    <property type="project" value="UniProtKB-KW"/>
</dbReference>
<protein>
    <submittedName>
        <fullName evidence="14">Helicase sen1</fullName>
    </submittedName>
</protein>
<dbReference type="GeneID" id="27729048"/>
<feature type="region of interest" description="Disordered" evidence="9">
    <location>
        <begin position="1940"/>
        <end position="2085"/>
    </location>
</feature>
<keyword evidence="15" id="KW-1185">Reference proteome</keyword>
<evidence type="ECO:0000256" key="1">
    <source>
        <dbReference type="ARBA" id="ARBA00004123"/>
    </source>
</evidence>
<dbReference type="GO" id="GO:0001147">
    <property type="term" value="F:transcription termination site sequence-specific DNA binding"/>
    <property type="evidence" value="ECO:0007669"/>
    <property type="project" value="TreeGrafter"/>
</dbReference>
<dbReference type="GO" id="GO:0016604">
    <property type="term" value="C:nuclear body"/>
    <property type="evidence" value="ECO:0007669"/>
    <property type="project" value="TreeGrafter"/>
</dbReference>
<dbReference type="Gene3D" id="3.40.50.300">
    <property type="entry name" value="P-loop containing nucleotide triphosphate hydrolases"/>
    <property type="match status" value="2"/>
</dbReference>
<evidence type="ECO:0000256" key="8">
    <source>
        <dbReference type="SAM" id="Coils"/>
    </source>
</evidence>
<keyword evidence="3" id="KW-0547">Nucleotide-binding</keyword>
<feature type="domain" description="Helicase Sen1 N-terminal" evidence="10">
    <location>
        <begin position="85"/>
        <end position="852"/>
    </location>
</feature>
<dbReference type="VEuPathDB" id="FungiDB:SAPIO_CDS9976"/>
<feature type="domain" description="Helicase SEN1 beta-barrel" evidence="13">
    <location>
        <begin position="1172"/>
        <end position="1272"/>
    </location>
</feature>
<dbReference type="GO" id="GO:0005524">
    <property type="term" value="F:ATP binding"/>
    <property type="evidence" value="ECO:0007669"/>
    <property type="project" value="UniProtKB-KW"/>
</dbReference>
<keyword evidence="6" id="KW-0067">ATP-binding</keyword>
<feature type="coiled-coil region" evidence="8">
    <location>
        <begin position="1435"/>
        <end position="1483"/>
    </location>
</feature>
<sequence length="2085" mass="234401">MAPGPIGEVVAEWHAKFRAIPENVHLLCPKQSNDDVEDYTHVLETGDEEKKKRISEAKERVNIAFWTSLAFAMKDKPDLVTEVSNRIAESLRACDRCVMNWHMYRKAWLNSFAEEYNEAAVKEAERLFRMFDYSRLDKSLKWATEIIEHVERENQSFRVSSLGRDGPAFLLTVYEALCDLSYLALPDKRRSFLRVFYKINSKKPLRLGAGSVLPTMTEFLFREDPLAIKFAQTSWRSMDAGSMTPEQFDWAVNEPLADAIVRVSGLDALDPNSYPRIQQFWEGFSLILPTLSEGLVTHKLRAMEVKPTPYDLLFQHMICNSEGILVNIIKSFSALLEKAPSAFWDAISDPKPFAVAEQIFASPVFRSLLSQSMEIGMEEADGKKPPFTVSWMYSWIKSVKKNERSDACQSLLHMLFNRFIRDLSISPEGHAACARAGFDVLNDVLESFLTVANARGQFPNTLLKAFVSPNNLLHLNAAINMAHEFKGHIVEWAEKRSQPFDANRAAMKVIRTALELDSRATAEECKSIHLGKPYQTVVTRQSASLWDGFLDLLYPGNLEQARHVLQGMFPLLPVESFRPMRKATEPMDKSKLQFNQTFDRLSAVVGTVLQRLCGFDQTELDDLSRDGMRVILAFSFHGADVIRESAIELLKTMTGKQSRSDAIARLVHEQPGGSIRIFNFAINKTATPPLDEDREVVDAGGGTMPPYGPVPHILSVAQDILSALCDPATGLLRTASLTHPDLDTVFSWWTSQWYWIETVFKYTEKWSYYIEISVMTNLCRQMIELAESLVAEDALLASALKEDFLKSNSNTPQDEAKVQAVMMRKVLNACSKYLYGLTKMLRLRDTYLVSITTKIVRKLLERLKEFDLEIGANSRSYIYRACKVNSEGKYEIGTNLSRQQKAELLMALDGDDAEVEIISERKVPEPQKAKKQSKLDLWTKAGAGERTNRDDVLALSSTIDKHRSALDLIAQRQAVKPKTAVTKPMKPVAQPSVSDAARIKALKESRQKAKEDKKKRDLEYIEKMKRMREEAAPAIRSEIMVDSSEEEEEDESGDEDLDAFISKQRADQQAQNDAERRRARALLQTHRQPVKKRKQNLTEKDIRARIDPNMGPLHHAILRWDIFHQGVDPPDGLPVSQVSNTYKDEVAYKNTFSPLLLHEAWRSFVTAMAESTAKPFGMKIASRMNFDGFIQVTSSMPLSEKTRERVVGEGDLVVISKSENPLQDREAPHCLSRVHKIQYKQGSLEIEYRVSPNSRAILPELMPNKVLYVAKITNMTTIEREYATLQGLQHYDLLEEVLEAKPSPILRYSQDAIQKFIDNYNLNPAQATAVIGAKDNDGFTLIQGPPGTGKTKTIVAMVGCLLTGTLNTPAAVASKPANGSIKKLLVCAPSNAAVDELVLRMKNGVKTMGGSERQINVVRLGRSDAINAAVKDVTLEELVNRRLEAENVMDNIKADREKIHTEAAEIKKNVDELRIKVVMARDAGDRDESAKYQRELDSWRRRQTQVGAKIDELKNSGRTVSREIDIKRMQFQREILGSAHVLCATLSGSGHEIFKSLTDVDFETVIIDEAAQCVELSALIPLKYGCVKCILVGDPKQLPPTVLSQSAARYGYDQSLFVRMQRCHPTNVHLLDMQYRMHPLISQFPSREFYEGRLIDGADMAALRQQPWHASTVFSPYRFFDVKGVQQKGYKGQSLVNVQELNVAMQLYERLRTDYRECDFKRKIGIITPYKAQLYELRNRFSARYGNDITETIEFNTTDAFQGRECEIIIFSCVRASPTGGIGFMTDIRRMNVGLTRAKSSLWILGDSRALVQGEFWAKLIDDAKNRQLYTEGDVLGLFKRPTEKRALPAIQPSAPAQPRAPPVNHQTPDAVMTDAPRSGISSSAAQSPTSPHRVTGLENQPISKHVLNRRIHSIDGRGQATPEVPSIVDRPVIHSSIYSPQSAQGKKRPHNGQDDASGPPTKKATGPNPGNNNSAQSRKAGPKILQGKLPHMRPPPAKSPRMPPKAIDPAAMDALGLRPPQRPPPPQQSQQPPRPQQHQQHQGPPLARPDGGELPRPPPSRPQNMPPRPPKKGPNVFINKRNRR</sequence>
<evidence type="ECO:0000256" key="5">
    <source>
        <dbReference type="ARBA" id="ARBA00022806"/>
    </source>
</evidence>
<dbReference type="GO" id="GO:0006369">
    <property type="term" value="P:termination of RNA polymerase II transcription"/>
    <property type="evidence" value="ECO:0007669"/>
    <property type="project" value="TreeGrafter"/>
</dbReference>
<dbReference type="Pfam" id="PF23576">
    <property type="entry name" value="SEN1_barrel"/>
    <property type="match status" value="1"/>
</dbReference>
<keyword evidence="7" id="KW-0539">Nucleus</keyword>
<dbReference type="InterPro" id="IPR024481">
    <property type="entry name" value="Helicase_Sen1_N"/>
</dbReference>
<dbReference type="GO" id="GO:0004386">
    <property type="term" value="F:helicase activity"/>
    <property type="evidence" value="ECO:0007669"/>
    <property type="project" value="UniProtKB-KW"/>
</dbReference>
<evidence type="ECO:0000256" key="7">
    <source>
        <dbReference type="ARBA" id="ARBA00023242"/>
    </source>
</evidence>
<dbReference type="HOGENOM" id="CLU_000459_2_0_1"/>
<feature type="domain" description="DNA2/NAM7 helicase helicase" evidence="11">
    <location>
        <begin position="1321"/>
        <end position="1605"/>
    </location>
</feature>
<organism evidence="14 15">
    <name type="scientific">Pseudallescheria apiosperma</name>
    <name type="common">Scedosporium apiospermum</name>
    <dbReference type="NCBI Taxonomy" id="563466"/>
    <lineage>
        <taxon>Eukaryota</taxon>
        <taxon>Fungi</taxon>
        <taxon>Dikarya</taxon>
        <taxon>Ascomycota</taxon>
        <taxon>Pezizomycotina</taxon>
        <taxon>Sordariomycetes</taxon>
        <taxon>Hypocreomycetidae</taxon>
        <taxon>Microascales</taxon>
        <taxon>Microascaceae</taxon>
        <taxon>Scedosporium</taxon>
    </lineage>
</organism>
<evidence type="ECO:0000259" key="12">
    <source>
        <dbReference type="Pfam" id="PF13087"/>
    </source>
</evidence>
<name>A0A084FW34_PSEDA</name>
<feature type="compositionally biased region" description="Low complexity" evidence="9">
    <location>
        <begin position="2037"/>
        <end position="2046"/>
    </location>
</feature>
<dbReference type="CDD" id="cd18042">
    <property type="entry name" value="DEXXQc_SETX"/>
    <property type="match status" value="1"/>
</dbReference>
<evidence type="ECO:0000256" key="9">
    <source>
        <dbReference type="SAM" id="MobiDB-lite"/>
    </source>
</evidence>
<dbReference type="SUPFAM" id="SSF52540">
    <property type="entry name" value="P-loop containing nucleoside triphosphate hydrolases"/>
    <property type="match status" value="1"/>
</dbReference>
<evidence type="ECO:0000259" key="13">
    <source>
        <dbReference type="Pfam" id="PF23576"/>
    </source>
</evidence>
<dbReference type="RefSeq" id="XP_016639095.1">
    <property type="nucleotide sequence ID" value="XM_016791251.1"/>
</dbReference>
<reference evidence="14 15" key="1">
    <citation type="journal article" date="2014" name="Genome Announc.">
        <title>Draft genome sequence of the pathogenic fungus Scedosporium apiospermum.</title>
        <authorList>
            <person name="Vandeputte P."/>
            <person name="Ghamrawi S."/>
            <person name="Rechenmann M."/>
            <person name="Iltis A."/>
            <person name="Giraud S."/>
            <person name="Fleury M."/>
            <person name="Thornton C."/>
            <person name="Delhaes L."/>
            <person name="Meyer W."/>
            <person name="Papon N."/>
            <person name="Bouchara J.P."/>
        </authorList>
    </citation>
    <scope>NUCLEOTIDE SEQUENCE [LARGE SCALE GENOMIC DNA]</scope>
    <source>
        <strain evidence="14 15">IHEM 14462</strain>
    </source>
</reference>
<dbReference type="OMA" id="PWHQSEL"/>
<dbReference type="InterPro" id="IPR027417">
    <property type="entry name" value="P-loop_NTPase"/>
</dbReference>
<feature type="compositionally biased region" description="Acidic residues" evidence="9">
    <location>
        <begin position="1043"/>
        <end position="1055"/>
    </location>
</feature>
<keyword evidence="5 14" id="KW-0347">Helicase</keyword>
<proteinExistence type="inferred from homology"/>
<comment type="caution">
    <text evidence="14">The sequence shown here is derived from an EMBL/GenBank/DDBJ whole genome shotgun (WGS) entry which is preliminary data.</text>
</comment>
<keyword evidence="8" id="KW-0175">Coiled coil</keyword>
<evidence type="ECO:0000313" key="15">
    <source>
        <dbReference type="Proteomes" id="UP000028545"/>
    </source>
</evidence>
<dbReference type="EMBL" id="JOWA01000154">
    <property type="protein sequence ID" value="KEZ39296.1"/>
    <property type="molecule type" value="Genomic_DNA"/>
</dbReference>
<dbReference type="CDD" id="cd18808">
    <property type="entry name" value="SF1_C_Upf1"/>
    <property type="match status" value="1"/>
</dbReference>
<dbReference type="InterPro" id="IPR047187">
    <property type="entry name" value="SF1_C_Upf1"/>
</dbReference>